<keyword evidence="5 10" id="KW-0812">Transmembrane</keyword>
<dbReference type="OrthoDB" id="9810350at2"/>
<evidence type="ECO:0000313" key="12">
    <source>
        <dbReference type="Proteomes" id="UP000036045"/>
    </source>
</evidence>
<dbReference type="PRINTS" id="PR01264">
    <property type="entry name" value="MECHCHANNEL"/>
</dbReference>
<gene>
    <name evidence="10" type="primary">mscL</name>
    <name evidence="11" type="ORF">ABW02_09470</name>
</gene>
<dbReference type="Gene3D" id="1.10.1200.120">
    <property type="entry name" value="Large-conductance mechanosensitive channel, MscL, domain 1"/>
    <property type="match status" value="1"/>
</dbReference>
<organism evidence="11 12">
    <name type="scientific">Niallia circulans</name>
    <name type="common">Bacillus circulans</name>
    <dbReference type="NCBI Taxonomy" id="1397"/>
    <lineage>
        <taxon>Bacteria</taxon>
        <taxon>Bacillati</taxon>
        <taxon>Bacillota</taxon>
        <taxon>Bacilli</taxon>
        <taxon>Bacillales</taxon>
        <taxon>Bacillaceae</taxon>
        <taxon>Niallia</taxon>
    </lineage>
</organism>
<evidence type="ECO:0000256" key="9">
    <source>
        <dbReference type="ARBA" id="ARBA00023303"/>
    </source>
</evidence>
<evidence type="ECO:0000256" key="1">
    <source>
        <dbReference type="ARBA" id="ARBA00004651"/>
    </source>
</evidence>
<keyword evidence="12" id="KW-1185">Reference proteome</keyword>
<comment type="function">
    <text evidence="10">Channel that opens in response to stretch forces in the membrane lipid bilayer. May participate in the regulation of osmotic pressure changes within the cell.</text>
</comment>
<comment type="caution">
    <text evidence="11">The sequence shown here is derived from an EMBL/GenBank/DDBJ whole genome shotgun (WGS) entry which is preliminary data.</text>
</comment>
<dbReference type="PANTHER" id="PTHR30266">
    <property type="entry name" value="MECHANOSENSITIVE CHANNEL MSCL"/>
    <property type="match status" value="1"/>
</dbReference>
<dbReference type="InterPro" id="IPR019823">
    <property type="entry name" value="Mechanosensitive_channel_CS"/>
</dbReference>
<dbReference type="PANTHER" id="PTHR30266:SF2">
    <property type="entry name" value="LARGE-CONDUCTANCE MECHANOSENSITIVE CHANNEL"/>
    <property type="match status" value="1"/>
</dbReference>
<protein>
    <recommendedName>
        <fullName evidence="10">Large-conductance mechanosensitive channel</fullName>
    </recommendedName>
</protein>
<dbReference type="AlphaFoldDB" id="A0A0J1ILC6"/>
<dbReference type="InterPro" id="IPR036019">
    <property type="entry name" value="MscL_channel"/>
</dbReference>
<evidence type="ECO:0000256" key="8">
    <source>
        <dbReference type="ARBA" id="ARBA00023136"/>
    </source>
</evidence>
<comment type="subcellular location">
    <subcellularLocation>
        <location evidence="1 10">Cell membrane</location>
        <topology evidence="1 10">Multi-pass membrane protein</topology>
    </subcellularLocation>
</comment>
<keyword evidence="4 10" id="KW-1003">Cell membrane</keyword>
<comment type="similarity">
    <text evidence="2 10">Belongs to the MscL family.</text>
</comment>
<dbReference type="HAMAP" id="MF_00115">
    <property type="entry name" value="MscL"/>
    <property type="match status" value="1"/>
</dbReference>
<proteinExistence type="inferred from homology"/>
<feature type="transmembrane region" description="Helical" evidence="10">
    <location>
        <begin position="69"/>
        <end position="86"/>
    </location>
</feature>
<evidence type="ECO:0000256" key="6">
    <source>
        <dbReference type="ARBA" id="ARBA00022989"/>
    </source>
</evidence>
<keyword evidence="6 10" id="KW-1133">Transmembrane helix</keyword>
<comment type="subunit">
    <text evidence="10">Homopentamer.</text>
</comment>
<dbReference type="RefSeq" id="WP_047941739.1">
    <property type="nucleotide sequence ID" value="NZ_LDPH01000007.1"/>
</dbReference>
<evidence type="ECO:0000256" key="2">
    <source>
        <dbReference type="ARBA" id="ARBA00007254"/>
    </source>
</evidence>
<keyword evidence="8 10" id="KW-0472">Membrane</keyword>
<dbReference type="Proteomes" id="UP000036045">
    <property type="component" value="Unassembled WGS sequence"/>
</dbReference>
<dbReference type="SUPFAM" id="SSF81330">
    <property type="entry name" value="Gated mechanosensitive channel"/>
    <property type="match status" value="1"/>
</dbReference>
<reference evidence="11 12" key="1">
    <citation type="submission" date="2015-05" db="EMBL/GenBank/DDBJ databases">
        <title>Whole genome sequence and identification of bacterial endophytes from Costus igneus.</title>
        <authorList>
            <person name="Lee Y.P."/>
            <person name="Gan H.M."/>
            <person name="Eng W."/>
            <person name="Wheatley M.S."/>
            <person name="Caraballo A."/>
            <person name="Polter S."/>
            <person name="Savka M.A."/>
            <person name="Hudson A.O."/>
        </authorList>
    </citation>
    <scope>NUCLEOTIDE SEQUENCE [LARGE SCALE GENOMIC DNA]</scope>
    <source>
        <strain evidence="11 12">RIT379</strain>
    </source>
</reference>
<keyword evidence="3 10" id="KW-0813">Transport</keyword>
<evidence type="ECO:0000256" key="4">
    <source>
        <dbReference type="ARBA" id="ARBA00022475"/>
    </source>
</evidence>
<dbReference type="NCBIfam" id="TIGR00220">
    <property type="entry name" value="mscL"/>
    <property type="match status" value="1"/>
</dbReference>
<evidence type="ECO:0000256" key="10">
    <source>
        <dbReference type="HAMAP-Rule" id="MF_00115"/>
    </source>
</evidence>
<dbReference type="PATRIC" id="fig|1397.4.peg.5164"/>
<feature type="transmembrane region" description="Helical" evidence="10">
    <location>
        <begin position="12"/>
        <end position="32"/>
    </location>
</feature>
<evidence type="ECO:0000256" key="7">
    <source>
        <dbReference type="ARBA" id="ARBA00023065"/>
    </source>
</evidence>
<accession>A0A0J1ILC6</accession>
<dbReference type="GO" id="GO:0005886">
    <property type="term" value="C:plasma membrane"/>
    <property type="evidence" value="ECO:0007669"/>
    <property type="project" value="UniProtKB-SubCell"/>
</dbReference>
<evidence type="ECO:0000256" key="5">
    <source>
        <dbReference type="ARBA" id="ARBA00022692"/>
    </source>
</evidence>
<keyword evidence="7 10" id="KW-0406">Ion transport</keyword>
<dbReference type="GO" id="GO:0008381">
    <property type="term" value="F:mechanosensitive monoatomic ion channel activity"/>
    <property type="evidence" value="ECO:0007669"/>
    <property type="project" value="UniProtKB-UniRule"/>
</dbReference>
<keyword evidence="9 10" id="KW-0407">Ion channel</keyword>
<dbReference type="PROSITE" id="PS01327">
    <property type="entry name" value="MSCL"/>
    <property type="match status" value="1"/>
</dbReference>
<evidence type="ECO:0000313" key="11">
    <source>
        <dbReference type="EMBL" id="KLV26764.1"/>
    </source>
</evidence>
<dbReference type="InterPro" id="IPR037673">
    <property type="entry name" value="MSC/AndL"/>
</dbReference>
<name>A0A0J1ILC6_NIACI</name>
<dbReference type="InterPro" id="IPR001185">
    <property type="entry name" value="MS_channel"/>
</dbReference>
<dbReference type="Pfam" id="PF01741">
    <property type="entry name" value="MscL"/>
    <property type="match status" value="1"/>
</dbReference>
<evidence type="ECO:0000256" key="3">
    <source>
        <dbReference type="ARBA" id="ARBA00022448"/>
    </source>
</evidence>
<dbReference type="EMBL" id="LDPH01000007">
    <property type="protein sequence ID" value="KLV26764.1"/>
    <property type="molecule type" value="Genomic_DNA"/>
</dbReference>
<sequence>MWKDFKAFAIKGNVIDLAVGVIIGTAFSKIVSSLVDDLIMPLFAHFVVGVDFSTWSYSSINYGNFIQRIVDFFIISFSIFLVIRFLNRFKKKEEVQEEAVTVDTKEELLKEIRDLLKADVVRDKNGLN</sequence>